<feature type="domain" description="Ig-like" evidence="2">
    <location>
        <begin position="75"/>
        <end position="158"/>
    </location>
</feature>
<dbReference type="SUPFAM" id="SSF48726">
    <property type="entry name" value="Immunoglobulin"/>
    <property type="match status" value="3"/>
</dbReference>
<dbReference type="InterPro" id="IPR036116">
    <property type="entry name" value="FN3_sf"/>
</dbReference>
<reference evidence="4 5" key="1">
    <citation type="submission" date="2017-03" db="EMBL/GenBank/DDBJ databases">
        <title>Genome of the blue death feigning beetle - Asbolus verrucosus.</title>
        <authorList>
            <person name="Rider S.D."/>
        </authorList>
    </citation>
    <scope>NUCLEOTIDE SEQUENCE [LARGE SCALE GENOMIC DNA]</scope>
    <source>
        <strain evidence="4">Butters</strain>
        <tissue evidence="4">Head and leg muscle</tissue>
    </source>
</reference>
<dbReference type="PROSITE" id="PS50853">
    <property type="entry name" value="FN3"/>
    <property type="match status" value="1"/>
</dbReference>
<dbReference type="InterPro" id="IPR036179">
    <property type="entry name" value="Ig-like_dom_sf"/>
</dbReference>
<dbReference type="SUPFAM" id="SSF49265">
    <property type="entry name" value="Fibronectin type III"/>
    <property type="match status" value="1"/>
</dbReference>
<keyword evidence="5" id="KW-1185">Reference proteome</keyword>
<dbReference type="GO" id="GO:0050808">
    <property type="term" value="P:synapse organization"/>
    <property type="evidence" value="ECO:0007669"/>
    <property type="project" value="TreeGrafter"/>
</dbReference>
<dbReference type="InterPro" id="IPR007110">
    <property type="entry name" value="Ig-like_dom"/>
</dbReference>
<name>A0A482W931_ASBVE</name>
<dbReference type="Proteomes" id="UP000292052">
    <property type="component" value="Unassembled WGS sequence"/>
</dbReference>
<feature type="non-terminal residue" evidence="4">
    <location>
        <position position="310"/>
    </location>
</feature>
<evidence type="ECO:0000313" key="4">
    <source>
        <dbReference type="EMBL" id="RZC41614.1"/>
    </source>
</evidence>
<dbReference type="CDD" id="cd00096">
    <property type="entry name" value="Ig"/>
    <property type="match status" value="1"/>
</dbReference>
<dbReference type="STRING" id="1661398.A0A482W931"/>
<dbReference type="PANTHER" id="PTHR45080">
    <property type="entry name" value="CONTACTIN 5"/>
    <property type="match status" value="1"/>
</dbReference>
<protein>
    <submittedName>
        <fullName evidence="4">Amalgam-like</fullName>
    </submittedName>
</protein>
<comment type="caution">
    <text evidence="4">The sequence shown here is derived from an EMBL/GenBank/DDBJ whole genome shotgun (WGS) entry which is preliminary data.</text>
</comment>
<evidence type="ECO:0000313" key="5">
    <source>
        <dbReference type="Proteomes" id="UP000292052"/>
    </source>
</evidence>
<dbReference type="Pfam" id="PF00041">
    <property type="entry name" value="fn3"/>
    <property type="match status" value="1"/>
</dbReference>
<feature type="domain" description="Ig-like" evidence="2">
    <location>
        <begin position="10"/>
        <end position="66"/>
    </location>
</feature>
<evidence type="ECO:0000259" key="3">
    <source>
        <dbReference type="PROSITE" id="PS50853"/>
    </source>
</evidence>
<evidence type="ECO:0000259" key="2">
    <source>
        <dbReference type="PROSITE" id="PS50835"/>
    </source>
</evidence>
<dbReference type="AlphaFoldDB" id="A0A482W931"/>
<dbReference type="InterPro" id="IPR050958">
    <property type="entry name" value="Cell_Adh-Cytoskel_Orgn"/>
</dbReference>
<dbReference type="GO" id="GO:0043025">
    <property type="term" value="C:neuronal cell body"/>
    <property type="evidence" value="ECO:0007669"/>
    <property type="project" value="TreeGrafter"/>
</dbReference>
<dbReference type="InterPro" id="IPR003598">
    <property type="entry name" value="Ig_sub2"/>
</dbReference>
<dbReference type="Gene3D" id="2.60.40.10">
    <property type="entry name" value="Immunoglobulins"/>
    <property type="match status" value="4"/>
</dbReference>
<evidence type="ECO:0000256" key="1">
    <source>
        <dbReference type="ARBA" id="ARBA00023319"/>
    </source>
</evidence>
<dbReference type="InterPro" id="IPR013783">
    <property type="entry name" value="Ig-like_fold"/>
</dbReference>
<organism evidence="4 5">
    <name type="scientific">Asbolus verrucosus</name>
    <name type="common">Desert ironclad beetle</name>
    <dbReference type="NCBI Taxonomy" id="1661398"/>
    <lineage>
        <taxon>Eukaryota</taxon>
        <taxon>Metazoa</taxon>
        <taxon>Ecdysozoa</taxon>
        <taxon>Arthropoda</taxon>
        <taxon>Hexapoda</taxon>
        <taxon>Insecta</taxon>
        <taxon>Pterygota</taxon>
        <taxon>Neoptera</taxon>
        <taxon>Endopterygota</taxon>
        <taxon>Coleoptera</taxon>
        <taxon>Polyphaga</taxon>
        <taxon>Cucujiformia</taxon>
        <taxon>Tenebrionidae</taxon>
        <taxon>Pimeliinae</taxon>
        <taxon>Asbolus</taxon>
    </lineage>
</organism>
<dbReference type="InterPro" id="IPR003599">
    <property type="entry name" value="Ig_sub"/>
</dbReference>
<dbReference type="PROSITE" id="PS50835">
    <property type="entry name" value="IG_LIKE"/>
    <property type="match status" value="3"/>
</dbReference>
<dbReference type="GO" id="GO:0030424">
    <property type="term" value="C:axon"/>
    <property type="evidence" value="ECO:0007669"/>
    <property type="project" value="TreeGrafter"/>
</dbReference>
<dbReference type="OrthoDB" id="6159398at2759"/>
<dbReference type="EMBL" id="QDEB01015792">
    <property type="protein sequence ID" value="RZC41614.1"/>
    <property type="molecule type" value="Genomic_DNA"/>
</dbReference>
<dbReference type="CDD" id="cd00063">
    <property type="entry name" value="FN3"/>
    <property type="match status" value="1"/>
</dbReference>
<feature type="domain" description="Fibronectin type-III" evidence="3">
    <location>
        <begin position="215"/>
        <end position="310"/>
    </location>
</feature>
<dbReference type="InterPro" id="IPR003961">
    <property type="entry name" value="FN3_dom"/>
</dbReference>
<dbReference type="GO" id="GO:0008046">
    <property type="term" value="F:axon guidance receptor activity"/>
    <property type="evidence" value="ECO:0007669"/>
    <property type="project" value="TreeGrafter"/>
</dbReference>
<dbReference type="SMART" id="SM00409">
    <property type="entry name" value="IG"/>
    <property type="match status" value="2"/>
</dbReference>
<accession>A0A482W931</accession>
<sequence length="310" mass="34865">LLFLDYVRMWRKNGAVLFQSAVRMGATNNMEILKEGGLKISDLKEKDAGDYECTAMISEQNSAKVTHTLLLNTRPHIESLTAKDNVTLKSGDTLVLTCKASGYPKPVISWHTETGRLGTEGEVLTISNIKHHDQGPFRCLADNNVGNPASEAIHIEVNFKPMVTIEQISVSSENNLDTELKCIAHSDPKPQVVWIKDGINIKNRKTSRNVTLVKTPAVLRFVKPQTDTKELVLAWEVQSKSPILGHELQYRKKGDSEWQLVKPEVSSGDNEIYTVKYTLKRLEPAVYETRIRSQNNNGWSEYSEIMPFEG</sequence>
<dbReference type="GO" id="GO:0005886">
    <property type="term" value="C:plasma membrane"/>
    <property type="evidence" value="ECO:0007669"/>
    <property type="project" value="TreeGrafter"/>
</dbReference>
<feature type="domain" description="Ig-like" evidence="2">
    <location>
        <begin position="161"/>
        <end position="198"/>
    </location>
</feature>
<keyword evidence="1" id="KW-0393">Immunoglobulin domain</keyword>
<dbReference type="Pfam" id="PF13927">
    <property type="entry name" value="Ig_3"/>
    <property type="match status" value="1"/>
</dbReference>
<dbReference type="GO" id="GO:0007156">
    <property type="term" value="P:homophilic cell adhesion via plasma membrane adhesion molecules"/>
    <property type="evidence" value="ECO:0007669"/>
    <property type="project" value="TreeGrafter"/>
</dbReference>
<dbReference type="SMART" id="SM00408">
    <property type="entry name" value="IGc2"/>
    <property type="match status" value="1"/>
</dbReference>
<feature type="non-terminal residue" evidence="4">
    <location>
        <position position="1"/>
    </location>
</feature>
<dbReference type="PANTHER" id="PTHR45080:SF38">
    <property type="entry name" value="FI23916P1-RELATED"/>
    <property type="match status" value="1"/>
</dbReference>
<proteinExistence type="predicted"/>
<gene>
    <name evidence="4" type="ORF">BDFB_009070</name>
</gene>